<organism evidence="1 2">
    <name type="scientific">Dermabacter jinjuensis</name>
    <dbReference type="NCBI Taxonomy" id="1667168"/>
    <lineage>
        <taxon>Bacteria</taxon>
        <taxon>Bacillati</taxon>
        <taxon>Actinomycetota</taxon>
        <taxon>Actinomycetes</taxon>
        <taxon>Micrococcales</taxon>
        <taxon>Dermabacteraceae</taxon>
        <taxon>Dermabacter</taxon>
    </lineage>
</organism>
<reference evidence="1 2" key="1">
    <citation type="journal article" date="2016" name="Int. J. Syst. Evol. Microbiol.">
        <title>Dermabacter jinjuensis sp. nov., a novel species of the genus Dermabacter isolated from a clinical specimen.</title>
        <authorList>
            <person name="Park Y.K."/>
            <person name="Lee K.M."/>
            <person name="Lee W.K."/>
            <person name="Cho M.J."/>
            <person name="Lee H.S."/>
            <person name="Cho Y.G."/>
            <person name="Lee Y.C."/>
            <person name="Lee W.K."/>
            <person name="Seong W.K."/>
            <person name="Hwang K.J."/>
        </authorList>
    </citation>
    <scope>NUCLEOTIDE SEQUENCE [LARGE SCALE GENOMIC DNA]</scope>
    <source>
        <strain evidence="1 2">32T</strain>
    </source>
</reference>
<evidence type="ECO:0000313" key="2">
    <source>
        <dbReference type="Proteomes" id="UP000815698"/>
    </source>
</evidence>
<accession>A0ABN5DLN8</accession>
<sequence>MTQKLFQQAKDDYVHARQTQRDLIKEFLKDEVAKNLQEYLKAKGIDATFTPTKGVAHGKYKNWMWAQIYSREIDVSVFVSLQVFDHDPKTGNIHVLFDQLGVLIHEGKDIPHVVLRYSKSEEQLAKPSIPNTFEELRNLVIDDVLLESANTEITLPMTEENKEDLMNHILRQFDLFIASRSKN</sequence>
<keyword evidence="2" id="KW-1185">Reference proteome</keyword>
<gene>
    <name evidence="1" type="ORF">COP05_01985</name>
</gene>
<name>A0ABN5DLN8_9MICO</name>
<proteinExistence type="predicted"/>
<dbReference type="EMBL" id="CP023482">
    <property type="protein sequence ID" value="ATH95998.1"/>
    <property type="molecule type" value="Genomic_DNA"/>
</dbReference>
<evidence type="ECO:0000313" key="1">
    <source>
        <dbReference type="EMBL" id="ATH95998.1"/>
    </source>
</evidence>
<dbReference type="Proteomes" id="UP000815698">
    <property type="component" value="Chromosome"/>
</dbReference>
<dbReference type="RefSeq" id="WP_096882521.1">
    <property type="nucleotide sequence ID" value="NZ_CP023482.1"/>
</dbReference>
<protein>
    <submittedName>
        <fullName evidence="1">Uncharacterized protein</fullName>
    </submittedName>
</protein>